<dbReference type="PROSITE" id="PS00201">
    <property type="entry name" value="FLAVODOXIN"/>
    <property type="match status" value="1"/>
</dbReference>
<evidence type="ECO:0000313" key="9">
    <source>
        <dbReference type="EMBL" id="QAA35151.1"/>
    </source>
</evidence>
<evidence type="ECO:0000259" key="8">
    <source>
        <dbReference type="PROSITE" id="PS50902"/>
    </source>
</evidence>
<gene>
    <name evidence="9" type="ORF">C1I91_27845</name>
</gene>
<protein>
    <recommendedName>
        <fullName evidence="7">Flavodoxin</fullName>
    </recommendedName>
</protein>
<comment type="cofactor">
    <cofactor evidence="1 7">
        <name>FMN</name>
        <dbReference type="ChEBI" id="CHEBI:58210"/>
    </cofactor>
</comment>
<keyword evidence="3 7" id="KW-0813">Transport</keyword>
<dbReference type="Gene3D" id="3.40.50.360">
    <property type="match status" value="1"/>
</dbReference>
<sequence>MSKVSIIYYSGTGNTEKMAELISSGVSQKESQVKLLQVSSATLDDIADSDIVVLGSPSMGNEVIEESEMEPFVESLKDIISGKKVALFGSYGWGDGEWMRNWQDRMSEYGAVLIGDGLIVNGYPEDEEENRCIEFGKSII</sequence>
<feature type="domain" description="Flavodoxin-like" evidence="8">
    <location>
        <begin position="4"/>
        <end position="140"/>
    </location>
</feature>
<dbReference type="NCBIfam" id="NF004050">
    <property type="entry name" value="PRK05569.1"/>
    <property type="match status" value="1"/>
</dbReference>
<dbReference type="GO" id="GO:0016651">
    <property type="term" value="F:oxidoreductase activity, acting on NAD(P)H"/>
    <property type="evidence" value="ECO:0007669"/>
    <property type="project" value="UniProtKB-ARBA"/>
</dbReference>
<dbReference type="InterPro" id="IPR010087">
    <property type="entry name" value="Flav_short"/>
</dbReference>
<keyword evidence="5 7" id="KW-0288">FMN</keyword>
<reference evidence="9 10" key="1">
    <citation type="submission" date="2018-01" db="EMBL/GenBank/DDBJ databases">
        <title>Genome Sequencing and Assembly of Anaerobacter polyendosporus strain CT4.</title>
        <authorList>
            <person name="Tachaapaikoon C."/>
            <person name="Sutheeworapong S."/>
            <person name="Jenjaroenpun P."/>
            <person name="Wongsurawat T."/>
            <person name="Nookeaw I."/>
            <person name="Cheawchanlertfa P."/>
            <person name="Kosugi A."/>
            <person name="Cheevadhanarak S."/>
            <person name="Ratanakhanokchai K."/>
        </authorList>
    </citation>
    <scope>NUCLEOTIDE SEQUENCE [LARGE SCALE GENOMIC DNA]</scope>
    <source>
        <strain evidence="9 10">CT4</strain>
    </source>
</reference>
<evidence type="ECO:0000256" key="1">
    <source>
        <dbReference type="ARBA" id="ARBA00001917"/>
    </source>
</evidence>
<dbReference type="KEGG" id="cmah:C1I91_27845"/>
<keyword evidence="6 7" id="KW-0249">Electron transport</keyword>
<dbReference type="GO" id="GO:0010181">
    <property type="term" value="F:FMN binding"/>
    <property type="evidence" value="ECO:0007669"/>
    <property type="project" value="UniProtKB-UniRule"/>
</dbReference>
<dbReference type="PROSITE" id="PS50902">
    <property type="entry name" value="FLAVODOXIN_LIKE"/>
    <property type="match status" value="1"/>
</dbReference>
<dbReference type="OrthoDB" id="9790745at2"/>
<dbReference type="RefSeq" id="WP_128215842.1">
    <property type="nucleotide sequence ID" value="NZ_CP025746.1"/>
</dbReference>
<dbReference type="InterPro" id="IPR029039">
    <property type="entry name" value="Flavoprotein-like_sf"/>
</dbReference>
<dbReference type="InterPro" id="IPR008254">
    <property type="entry name" value="Flavodoxin/NO_synth"/>
</dbReference>
<evidence type="ECO:0000256" key="5">
    <source>
        <dbReference type="ARBA" id="ARBA00022643"/>
    </source>
</evidence>
<dbReference type="PANTHER" id="PTHR43717">
    <property type="entry name" value="ANAEROBIC NITRIC OXIDE REDUCTASE FLAVORUBREDOXIN"/>
    <property type="match status" value="1"/>
</dbReference>
<evidence type="ECO:0000313" key="10">
    <source>
        <dbReference type="Proteomes" id="UP000286268"/>
    </source>
</evidence>
<name>A0A410E1I0_9CLOT</name>
<evidence type="ECO:0000256" key="3">
    <source>
        <dbReference type="ARBA" id="ARBA00022448"/>
    </source>
</evidence>
<dbReference type="InterPro" id="IPR001226">
    <property type="entry name" value="Flavodoxin_CS"/>
</dbReference>
<dbReference type="SUPFAM" id="SSF52218">
    <property type="entry name" value="Flavoproteins"/>
    <property type="match status" value="1"/>
</dbReference>
<dbReference type="NCBIfam" id="TIGR01753">
    <property type="entry name" value="flav_short"/>
    <property type="match status" value="1"/>
</dbReference>
<dbReference type="PANTHER" id="PTHR43717:SF1">
    <property type="entry name" value="ANAEROBIC NITRIC OXIDE REDUCTASE FLAVORUBREDOXIN"/>
    <property type="match status" value="1"/>
</dbReference>
<dbReference type="AlphaFoldDB" id="A0A410E1I0"/>
<dbReference type="Proteomes" id="UP000286268">
    <property type="component" value="Chromosome"/>
</dbReference>
<dbReference type="NCBIfam" id="NF004049">
    <property type="entry name" value="PRK05568.1"/>
    <property type="match status" value="1"/>
</dbReference>
<dbReference type="GO" id="GO:0009055">
    <property type="term" value="F:electron transfer activity"/>
    <property type="evidence" value="ECO:0007669"/>
    <property type="project" value="UniProtKB-UniRule"/>
</dbReference>
<keyword evidence="4 7" id="KW-0285">Flavoprotein</keyword>
<keyword evidence="10" id="KW-1185">Reference proteome</keyword>
<evidence type="ECO:0000256" key="7">
    <source>
        <dbReference type="RuleBase" id="RU367037"/>
    </source>
</evidence>
<dbReference type="Pfam" id="PF00258">
    <property type="entry name" value="Flavodoxin_1"/>
    <property type="match status" value="1"/>
</dbReference>
<evidence type="ECO:0000256" key="4">
    <source>
        <dbReference type="ARBA" id="ARBA00022630"/>
    </source>
</evidence>
<evidence type="ECO:0000256" key="2">
    <source>
        <dbReference type="ARBA" id="ARBA00005267"/>
    </source>
</evidence>
<evidence type="ECO:0000256" key="6">
    <source>
        <dbReference type="ARBA" id="ARBA00022982"/>
    </source>
</evidence>
<dbReference type="EMBL" id="CP025746">
    <property type="protein sequence ID" value="QAA35151.1"/>
    <property type="molecule type" value="Genomic_DNA"/>
</dbReference>
<organism evidence="9 10">
    <name type="scientific">Clostridium manihotivorum</name>
    <dbReference type="NCBI Taxonomy" id="2320868"/>
    <lineage>
        <taxon>Bacteria</taxon>
        <taxon>Bacillati</taxon>
        <taxon>Bacillota</taxon>
        <taxon>Clostridia</taxon>
        <taxon>Eubacteriales</taxon>
        <taxon>Clostridiaceae</taxon>
        <taxon>Clostridium</taxon>
    </lineage>
</organism>
<comment type="similarity">
    <text evidence="2 7">Belongs to the flavodoxin family.</text>
</comment>
<accession>A0A410E1I0</accession>
<comment type="function">
    <text evidence="7">Low-potential electron donor to a number of redox enzymes.</text>
</comment>
<proteinExistence type="inferred from homology"/>